<proteinExistence type="inferred from homology"/>
<dbReference type="EMBL" id="CP030918">
    <property type="protein sequence ID" value="AXC48681.1"/>
    <property type="molecule type" value="Genomic_DNA"/>
</dbReference>
<dbReference type="RefSeq" id="WP_114075000.1">
    <property type="nucleotide sequence ID" value="NZ_CP030918.1"/>
</dbReference>
<evidence type="ECO:0000256" key="4">
    <source>
        <dbReference type="ARBA" id="ARBA00022448"/>
    </source>
</evidence>
<dbReference type="KEGG" id="pars:DRW48_02345"/>
<dbReference type="InterPro" id="IPR002523">
    <property type="entry name" value="MgTranspt_CorA/ZnTranspt_ZntB"/>
</dbReference>
<keyword evidence="9 13" id="KW-1133">Transmembrane helix</keyword>
<dbReference type="FunFam" id="1.20.58.340:FF:000001">
    <property type="entry name" value="Magnesium transport protein CorA"/>
    <property type="match status" value="1"/>
</dbReference>
<keyword evidence="10" id="KW-0406">Ion transport</keyword>
<evidence type="ECO:0000256" key="5">
    <source>
        <dbReference type="ARBA" id="ARBA00022475"/>
    </source>
</evidence>
<comment type="subcellular location">
    <subcellularLocation>
        <location evidence="1">Cell inner membrane</location>
        <topology evidence="1">Multi-pass membrane protein</topology>
    </subcellularLocation>
</comment>
<dbReference type="OrthoDB" id="9803416at2"/>
<keyword evidence="5" id="KW-1003">Cell membrane</keyword>
<dbReference type="InterPro" id="IPR050829">
    <property type="entry name" value="CorA_MIT"/>
</dbReference>
<keyword evidence="6" id="KW-0997">Cell inner membrane</keyword>
<evidence type="ECO:0000256" key="12">
    <source>
        <dbReference type="ARBA" id="ARBA00034269"/>
    </source>
</evidence>
<dbReference type="GO" id="GO:0015087">
    <property type="term" value="F:cobalt ion transmembrane transporter activity"/>
    <property type="evidence" value="ECO:0007669"/>
    <property type="project" value="TreeGrafter"/>
</dbReference>
<dbReference type="GO" id="GO:0015099">
    <property type="term" value="F:nickel cation transmembrane transporter activity"/>
    <property type="evidence" value="ECO:0007669"/>
    <property type="project" value="TreeGrafter"/>
</dbReference>
<evidence type="ECO:0000256" key="3">
    <source>
        <dbReference type="ARBA" id="ARBA00019439"/>
    </source>
</evidence>
<dbReference type="SUPFAM" id="SSF144083">
    <property type="entry name" value="Magnesium transport protein CorA, transmembrane region"/>
    <property type="match status" value="1"/>
</dbReference>
<protein>
    <recommendedName>
        <fullName evidence="3">Magnesium transport protein CorA</fullName>
    </recommendedName>
</protein>
<evidence type="ECO:0000256" key="9">
    <source>
        <dbReference type="ARBA" id="ARBA00022989"/>
    </source>
</evidence>
<evidence type="ECO:0000313" key="14">
    <source>
        <dbReference type="EMBL" id="AXC48681.1"/>
    </source>
</evidence>
<dbReference type="Proteomes" id="UP000252023">
    <property type="component" value="Chromosome"/>
</dbReference>
<evidence type="ECO:0000256" key="7">
    <source>
        <dbReference type="ARBA" id="ARBA00022692"/>
    </source>
</evidence>
<dbReference type="AlphaFoldDB" id="A0A344PH26"/>
<evidence type="ECO:0000256" key="6">
    <source>
        <dbReference type="ARBA" id="ARBA00022519"/>
    </source>
</evidence>
<keyword evidence="8" id="KW-0460">Magnesium</keyword>
<organism evidence="14 15">
    <name type="scientific">Paracoccus suum</name>
    <dbReference type="NCBI Taxonomy" id="2259340"/>
    <lineage>
        <taxon>Bacteria</taxon>
        <taxon>Pseudomonadati</taxon>
        <taxon>Pseudomonadota</taxon>
        <taxon>Alphaproteobacteria</taxon>
        <taxon>Rhodobacterales</taxon>
        <taxon>Paracoccaceae</taxon>
        <taxon>Paracoccus</taxon>
    </lineage>
</organism>
<dbReference type="GO" id="GO:0005886">
    <property type="term" value="C:plasma membrane"/>
    <property type="evidence" value="ECO:0007669"/>
    <property type="project" value="UniProtKB-SubCell"/>
</dbReference>
<evidence type="ECO:0000256" key="10">
    <source>
        <dbReference type="ARBA" id="ARBA00023065"/>
    </source>
</evidence>
<keyword evidence="11 13" id="KW-0472">Membrane</keyword>
<feature type="transmembrane region" description="Helical" evidence="13">
    <location>
        <begin position="261"/>
        <end position="281"/>
    </location>
</feature>
<dbReference type="GO" id="GO:0015095">
    <property type="term" value="F:magnesium ion transmembrane transporter activity"/>
    <property type="evidence" value="ECO:0007669"/>
    <property type="project" value="TreeGrafter"/>
</dbReference>
<dbReference type="InterPro" id="IPR045863">
    <property type="entry name" value="CorA_TM1_TM2"/>
</dbReference>
<dbReference type="Pfam" id="PF01544">
    <property type="entry name" value="CorA"/>
    <property type="match status" value="1"/>
</dbReference>
<keyword evidence="7 13" id="KW-0812">Transmembrane</keyword>
<keyword evidence="15" id="KW-1185">Reference proteome</keyword>
<name>A0A344PH26_9RHOB</name>
<evidence type="ECO:0000256" key="8">
    <source>
        <dbReference type="ARBA" id="ARBA00022842"/>
    </source>
</evidence>
<reference evidence="15" key="1">
    <citation type="submission" date="2018-07" db="EMBL/GenBank/DDBJ databases">
        <title>Genome sequencing of Paracoccus sp. SC2-6.</title>
        <authorList>
            <person name="Heo J."/>
            <person name="Kim S.-J."/>
            <person name="Kwon S.-W."/>
        </authorList>
    </citation>
    <scope>NUCLEOTIDE SEQUENCE [LARGE SCALE GENOMIC DNA]</scope>
    <source>
        <strain evidence="15">SC2-6</strain>
    </source>
</reference>
<dbReference type="SUPFAM" id="SSF143865">
    <property type="entry name" value="CorA soluble domain-like"/>
    <property type="match status" value="1"/>
</dbReference>
<evidence type="ECO:0000256" key="1">
    <source>
        <dbReference type="ARBA" id="ARBA00004429"/>
    </source>
</evidence>
<dbReference type="Gene3D" id="1.20.58.340">
    <property type="entry name" value="Magnesium transport protein CorA, transmembrane region"/>
    <property type="match status" value="1"/>
</dbReference>
<evidence type="ECO:0000256" key="11">
    <source>
        <dbReference type="ARBA" id="ARBA00023136"/>
    </source>
</evidence>
<evidence type="ECO:0000313" key="15">
    <source>
        <dbReference type="Proteomes" id="UP000252023"/>
    </source>
</evidence>
<comment type="similarity">
    <text evidence="2">Belongs to the CorA metal ion transporter (MIT) (TC 1.A.35) family.</text>
</comment>
<feature type="transmembrane region" description="Helical" evidence="13">
    <location>
        <begin position="293"/>
        <end position="313"/>
    </location>
</feature>
<dbReference type="PANTHER" id="PTHR47685">
    <property type="entry name" value="MAGNESIUM TRANSPORT PROTEIN CORA"/>
    <property type="match status" value="1"/>
</dbReference>
<evidence type="ECO:0000256" key="13">
    <source>
        <dbReference type="SAM" id="Phobius"/>
    </source>
</evidence>
<accession>A0A344PH26</accession>
<sequence length="319" mass="35006">MIHAYATSDHCLVPLPEDAPLASARWIDMFDPQPAEVAAVDSLGFSVPTLEDMEEIEISNRLFREGETDYMTAVLPGAGPDGRIVAMPVTFILSLDRLVTVRHHEPRPFVTFPTRADRGTAGVVNADRIFLGLMEETVSRLADLIEGVGRVLDLVGGHVFDGGGSAKDAVLRVALMKIGQQAEVMARVRLGLLSIERVLSFYTATADARDDVEKLRALSRTLNRDVQALEVHADFLGNRIGMTVDATLGLINLQQNNTVRVLSVVAALFLPPTVIASIYGMNFDHMPELHWAFGYPFALGLMALSALLIYLLAKWKKWL</sequence>
<keyword evidence="4" id="KW-0813">Transport</keyword>
<comment type="catalytic activity">
    <reaction evidence="12">
        <text>Mg(2+)(in) = Mg(2+)(out)</text>
        <dbReference type="Rhea" id="RHEA:29827"/>
        <dbReference type="ChEBI" id="CHEBI:18420"/>
    </reaction>
</comment>
<dbReference type="PANTHER" id="PTHR47685:SF1">
    <property type="entry name" value="MAGNESIUM TRANSPORT PROTEIN CORA"/>
    <property type="match status" value="1"/>
</dbReference>
<gene>
    <name evidence="14" type="ORF">DRW48_02345</name>
</gene>
<evidence type="ECO:0000256" key="2">
    <source>
        <dbReference type="ARBA" id="ARBA00009765"/>
    </source>
</evidence>
<dbReference type="CDD" id="cd12837">
    <property type="entry name" value="EcCorA-like_u1"/>
    <property type="match status" value="1"/>
</dbReference>
<dbReference type="InterPro" id="IPR045861">
    <property type="entry name" value="CorA_cytoplasmic_dom"/>
</dbReference>